<protein>
    <submittedName>
        <fullName evidence="1">Uncharacterized protein</fullName>
    </submittedName>
</protein>
<sequence length="93" mass="10267">MSSSTASTTTSRLPLPHLALRIRARRGHWAPQRIVPGSQPPIKLFSSDATLALRSIVRESLMVIRIVRFILAWPLLSSSHSLSEISRPTPSLS</sequence>
<evidence type="ECO:0000313" key="1">
    <source>
        <dbReference type="EMBL" id="MBW0496497.1"/>
    </source>
</evidence>
<comment type="caution">
    <text evidence="1">The sequence shown here is derived from an EMBL/GenBank/DDBJ whole genome shotgun (WGS) entry which is preliminary data.</text>
</comment>
<dbReference type="Proteomes" id="UP000765509">
    <property type="component" value="Unassembled WGS sequence"/>
</dbReference>
<name>A0A9Q3H9P9_9BASI</name>
<reference evidence="1" key="1">
    <citation type="submission" date="2021-03" db="EMBL/GenBank/DDBJ databases">
        <title>Draft genome sequence of rust myrtle Austropuccinia psidii MF-1, a brazilian biotype.</title>
        <authorList>
            <person name="Quecine M.C."/>
            <person name="Pachon D.M.R."/>
            <person name="Bonatelli M.L."/>
            <person name="Correr F.H."/>
            <person name="Franceschini L.M."/>
            <person name="Leite T.F."/>
            <person name="Margarido G.R.A."/>
            <person name="Almeida C.A."/>
            <person name="Ferrarezi J.A."/>
            <person name="Labate C.A."/>
        </authorList>
    </citation>
    <scope>NUCLEOTIDE SEQUENCE</scope>
    <source>
        <strain evidence="1">MF-1</strain>
    </source>
</reference>
<proteinExistence type="predicted"/>
<dbReference type="EMBL" id="AVOT02013652">
    <property type="protein sequence ID" value="MBW0496497.1"/>
    <property type="molecule type" value="Genomic_DNA"/>
</dbReference>
<gene>
    <name evidence="1" type="ORF">O181_036212</name>
</gene>
<evidence type="ECO:0000313" key="2">
    <source>
        <dbReference type="Proteomes" id="UP000765509"/>
    </source>
</evidence>
<keyword evidence="2" id="KW-1185">Reference proteome</keyword>
<organism evidence="1 2">
    <name type="scientific">Austropuccinia psidii MF-1</name>
    <dbReference type="NCBI Taxonomy" id="1389203"/>
    <lineage>
        <taxon>Eukaryota</taxon>
        <taxon>Fungi</taxon>
        <taxon>Dikarya</taxon>
        <taxon>Basidiomycota</taxon>
        <taxon>Pucciniomycotina</taxon>
        <taxon>Pucciniomycetes</taxon>
        <taxon>Pucciniales</taxon>
        <taxon>Sphaerophragmiaceae</taxon>
        <taxon>Austropuccinia</taxon>
    </lineage>
</organism>
<accession>A0A9Q3H9P9</accession>
<dbReference type="AlphaFoldDB" id="A0A9Q3H9P9"/>